<evidence type="ECO:0000256" key="5">
    <source>
        <dbReference type="ARBA" id="ARBA00022750"/>
    </source>
</evidence>
<dbReference type="Pfam" id="PF00026">
    <property type="entry name" value="Asp"/>
    <property type="match status" value="1"/>
</dbReference>
<feature type="active site" evidence="7">
    <location>
        <position position="279"/>
    </location>
</feature>
<evidence type="ECO:0000256" key="2">
    <source>
        <dbReference type="ARBA" id="ARBA00007447"/>
    </source>
</evidence>
<reference evidence="10 11" key="1">
    <citation type="submission" date="2023-08" db="EMBL/GenBank/DDBJ databases">
        <title>Black Yeasts Isolated from many extreme environments.</title>
        <authorList>
            <person name="Coleine C."/>
            <person name="Stajich J.E."/>
            <person name="Selbmann L."/>
        </authorList>
    </citation>
    <scope>NUCLEOTIDE SEQUENCE [LARGE SCALE GENOMIC DNA]</scope>
    <source>
        <strain evidence="10 11">CCFEE 5792</strain>
    </source>
</reference>
<keyword evidence="3 8" id="KW-0645">Protease</keyword>
<evidence type="ECO:0000256" key="1">
    <source>
        <dbReference type="ARBA" id="ARBA00004609"/>
    </source>
</evidence>
<dbReference type="RefSeq" id="XP_064708576.1">
    <property type="nucleotide sequence ID" value="XM_064855916.1"/>
</dbReference>
<dbReference type="InterPro" id="IPR021109">
    <property type="entry name" value="Peptidase_aspartic_dom_sf"/>
</dbReference>
<keyword evidence="6 8" id="KW-0378">Hydrolase</keyword>
<sequence length="504" mass="51920">MYTPNIAAVAALSYATTCLADPGYLVLDFHKRAAVERRLVRRQAGSDSFVGELIQNTNKLEYLINITLGTPPQPLAVTLDTGSSDLWVPATSNENCVKKECDGGSFDSEKSSTYQLIQEGTFNITYAAPGDSDAGDWASDTLIIGNSPGIQNQQIGVAVAGFDPHGVMGIGYDINESGTAPNGTYPSVMDNLVDQGIIARKAYSLYLNDLESNRGSVIFGGIDTTKYTGDLVALPFQADADQTAISEFLVTLTRVSFTDSSGKTTRLSPEGYAQAALLDSGTSSTLLNTDVFDALADGFGAVDVGESTFVVPCSFAELNGTIDYTFGGEGGPTIKVPINQIIGQQVFDSTQFDDPSGACDFGFGPPIVGTVILGDTFLRNAYAVFDLDNNMGALAQAVVEKTDTSSIVIIPSGTEIPGASVTASLPGTPLNAAQATEAPAVPTASVEGTTLILTGTPTFSLGQPTGTLSSGGSQATSTSSAGANAAAPTAALLGLGLVAGVMIL</sequence>
<evidence type="ECO:0000259" key="9">
    <source>
        <dbReference type="PROSITE" id="PS51767"/>
    </source>
</evidence>
<evidence type="ECO:0000256" key="8">
    <source>
        <dbReference type="RuleBase" id="RU000454"/>
    </source>
</evidence>
<dbReference type="Proteomes" id="UP001358417">
    <property type="component" value="Unassembled WGS sequence"/>
</dbReference>
<dbReference type="CDD" id="cd05474">
    <property type="entry name" value="SAP_like"/>
    <property type="match status" value="1"/>
</dbReference>
<keyword evidence="11" id="KW-1185">Reference proteome</keyword>
<keyword evidence="5 8" id="KW-0064">Aspartyl protease</keyword>
<gene>
    <name evidence="10" type="ORF">LTR84_012392</name>
</gene>
<evidence type="ECO:0000256" key="4">
    <source>
        <dbReference type="ARBA" id="ARBA00022729"/>
    </source>
</evidence>
<dbReference type="GO" id="GO:0004190">
    <property type="term" value="F:aspartic-type endopeptidase activity"/>
    <property type="evidence" value="ECO:0007669"/>
    <property type="project" value="UniProtKB-KW"/>
</dbReference>
<dbReference type="SUPFAM" id="SSF50630">
    <property type="entry name" value="Acid proteases"/>
    <property type="match status" value="1"/>
</dbReference>
<dbReference type="GO" id="GO:0006508">
    <property type="term" value="P:proteolysis"/>
    <property type="evidence" value="ECO:0007669"/>
    <property type="project" value="UniProtKB-KW"/>
</dbReference>
<comment type="caution">
    <text evidence="10">The sequence shown here is derived from an EMBL/GenBank/DDBJ whole genome shotgun (WGS) entry which is preliminary data.</text>
</comment>
<dbReference type="PANTHER" id="PTHR47966:SF65">
    <property type="entry name" value="ASPARTIC-TYPE ENDOPEPTIDASE"/>
    <property type="match status" value="1"/>
</dbReference>
<dbReference type="InterPro" id="IPR001969">
    <property type="entry name" value="Aspartic_peptidase_AS"/>
</dbReference>
<comment type="similarity">
    <text evidence="2 8">Belongs to the peptidase A1 family.</text>
</comment>
<comment type="subcellular location">
    <subcellularLocation>
        <location evidence="1">Cell membrane</location>
        <topology evidence="1">Lipid-anchor</topology>
        <topology evidence="1">GPI-anchor</topology>
    </subcellularLocation>
</comment>
<name>A0AAV9NJR1_9EURO</name>
<protein>
    <recommendedName>
        <fullName evidence="9">Peptidase A1 domain-containing protein</fullName>
    </recommendedName>
</protein>
<dbReference type="InterPro" id="IPR033121">
    <property type="entry name" value="PEPTIDASE_A1"/>
</dbReference>
<dbReference type="PROSITE" id="PS51767">
    <property type="entry name" value="PEPTIDASE_A1"/>
    <property type="match status" value="1"/>
</dbReference>
<dbReference type="PRINTS" id="PR00792">
    <property type="entry name" value="PEPSIN"/>
</dbReference>
<evidence type="ECO:0000256" key="3">
    <source>
        <dbReference type="ARBA" id="ARBA00022670"/>
    </source>
</evidence>
<evidence type="ECO:0000256" key="6">
    <source>
        <dbReference type="ARBA" id="ARBA00022801"/>
    </source>
</evidence>
<dbReference type="PROSITE" id="PS00141">
    <property type="entry name" value="ASP_PROTEASE"/>
    <property type="match status" value="2"/>
</dbReference>
<dbReference type="InterPro" id="IPR001461">
    <property type="entry name" value="Aspartic_peptidase_A1"/>
</dbReference>
<dbReference type="GeneID" id="89980539"/>
<keyword evidence="4" id="KW-0732">Signal</keyword>
<organism evidence="10 11">
    <name type="scientific">Exophiala bonariae</name>
    <dbReference type="NCBI Taxonomy" id="1690606"/>
    <lineage>
        <taxon>Eukaryota</taxon>
        <taxon>Fungi</taxon>
        <taxon>Dikarya</taxon>
        <taxon>Ascomycota</taxon>
        <taxon>Pezizomycotina</taxon>
        <taxon>Eurotiomycetes</taxon>
        <taxon>Chaetothyriomycetidae</taxon>
        <taxon>Chaetothyriales</taxon>
        <taxon>Herpotrichiellaceae</taxon>
        <taxon>Exophiala</taxon>
    </lineage>
</organism>
<dbReference type="PANTHER" id="PTHR47966">
    <property type="entry name" value="BETA-SITE APP-CLEAVING ENZYME, ISOFORM A-RELATED"/>
    <property type="match status" value="1"/>
</dbReference>
<evidence type="ECO:0000256" key="7">
    <source>
        <dbReference type="PIRSR" id="PIRSR601461-1"/>
    </source>
</evidence>
<accession>A0AAV9NJR1</accession>
<dbReference type="EMBL" id="JAVRRD010000007">
    <property type="protein sequence ID" value="KAK5056860.1"/>
    <property type="molecule type" value="Genomic_DNA"/>
</dbReference>
<proteinExistence type="inferred from homology"/>
<feature type="domain" description="Peptidase A1" evidence="9">
    <location>
        <begin position="62"/>
        <end position="395"/>
    </location>
</feature>
<dbReference type="InterPro" id="IPR033876">
    <property type="entry name" value="SAP-like"/>
</dbReference>
<dbReference type="Gene3D" id="2.40.70.10">
    <property type="entry name" value="Acid Proteases"/>
    <property type="match status" value="2"/>
</dbReference>
<feature type="active site" evidence="7">
    <location>
        <position position="80"/>
    </location>
</feature>
<dbReference type="AlphaFoldDB" id="A0AAV9NJR1"/>
<evidence type="ECO:0000313" key="11">
    <source>
        <dbReference type="Proteomes" id="UP001358417"/>
    </source>
</evidence>
<evidence type="ECO:0000313" key="10">
    <source>
        <dbReference type="EMBL" id="KAK5056860.1"/>
    </source>
</evidence>
<dbReference type="GO" id="GO:0005886">
    <property type="term" value="C:plasma membrane"/>
    <property type="evidence" value="ECO:0007669"/>
    <property type="project" value="UniProtKB-SubCell"/>
</dbReference>